<organism evidence="4 5">
    <name type="scientific">Amycolatopsis suaedae</name>
    <dbReference type="NCBI Taxonomy" id="2510978"/>
    <lineage>
        <taxon>Bacteria</taxon>
        <taxon>Bacillati</taxon>
        <taxon>Actinomycetota</taxon>
        <taxon>Actinomycetes</taxon>
        <taxon>Pseudonocardiales</taxon>
        <taxon>Pseudonocardiaceae</taxon>
        <taxon>Amycolatopsis</taxon>
    </lineage>
</organism>
<keyword evidence="2" id="KW-0288">FMN</keyword>
<reference evidence="4 5" key="1">
    <citation type="submission" date="2019-02" db="EMBL/GenBank/DDBJ databases">
        <title>Draft genome sequence of Amycolatopsis sp. 8-3EHSu isolated from roots of Suaeda maritima.</title>
        <authorList>
            <person name="Duangmal K."/>
            <person name="Chantavorakit T."/>
        </authorList>
    </citation>
    <scope>NUCLEOTIDE SEQUENCE [LARGE SCALE GENOMIC DNA]</scope>
    <source>
        <strain evidence="4 5">8-3EHSu</strain>
    </source>
</reference>
<gene>
    <name evidence="4" type="ORF">EWH70_05675</name>
</gene>
<dbReference type="PANTHER" id="PTHR43278:SF4">
    <property type="entry name" value="NAD(P)H-DEPENDENT FMN-CONTAINING OXIDOREDUCTASE YWQN-RELATED"/>
    <property type="match status" value="1"/>
</dbReference>
<dbReference type="Proteomes" id="UP000292003">
    <property type="component" value="Unassembled WGS sequence"/>
</dbReference>
<keyword evidence="1" id="KW-0285">Flavoprotein</keyword>
<dbReference type="Gene3D" id="3.40.50.360">
    <property type="match status" value="1"/>
</dbReference>
<dbReference type="Pfam" id="PF03358">
    <property type="entry name" value="FMN_red"/>
    <property type="match status" value="1"/>
</dbReference>
<dbReference type="GO" id="GO:0016491">
    <property type="term" value="F:oxidoreductase activity"/>
    <property type="evidence" value="ECO:0007669"/>
    <property type="project" value="InterPro"/>
</dbReference>
<evidence type="ECO:0000313" key="5">
    <source>
        <dbReference type="Proteomes" id="UP000292003"/>
    </source>
</evidence>
<dbReference type="OrthoDB" id="9805976at2"/>
<name>A0A4Q7JF14_9PSEU</name>
<proteinExistence type="predicted"/>
<evidence type="ECO:0000256" key="1">
    <source>
        <dbReference type="ARBA" id="ARBA00022630"/>
    </source>
</evidence>
<accession>A0A4Q7JF14</accession>
<dbReference type="RefSeq" id="WP_130474149.1">
    <property type="nucleotide sequence ID" value="NZ_SFCC01000002.1"/>
</dbReference>
<evidence type="ECO:0000259" key="3">
    <source>
        <dbReference type="Pfam" id="PF03358"/>
    </source>
</evidence>
<evidence type="ECO:0000313" key="4">
    <source>
        <dbReference type="EMBL" id="RZQ65363.1"/>
    </source>
</evidence>
<dbReference type="InterPro" id="IPR005025">
    <property type="entry name" value="FMN_Rdtase-like_dom"/>
</dbReference>
<keyword evidence="5" id="KW-1185">Reference proteome</keyword>
<evidence type="ECO:0000256" key="2">
    <source>
        <dbReference type="ARBA" id="ARBA00022643"/>
    </source>
</evidence>
<feature type="domain" description="NADPH-dependent FMN reductase-like" evidence="3">
    <location>
        <begin position="5"/>
        <end position="150"/>
    </location>
</feature>
<dbReference type="EMBL" id="SFCC01000002">
    <property type="protein sequence ID" value="RZQ65363.1"/>
    <property type="molecule type" value="Genomic_DNA"/>
</dbReference>
<dbReference type="SUPFAM" id="SSF52218">
    <property type="entry name" value="Flavoproteins"/>
    <property type="match status" value="1"/>
</dbReference>
<comment type="caution">
    <text evidence="4">The sequence shown here is derived from an EMBL/GenBank/DDBJ whole genome shotgun (WGS) entry which is preliminary data.</text>
</comment>
<dbReference type="InterPro" id="IPR029039">
    <property type="entry name" value="Flavoprotein-like_sf"/>
</dbReference>
<sequence length="182" mass="20455">MSERKFLFVLGSARRDGNTEKLAREAALQLPNDVRQEWLHLDDLPLPPFADIRHAGLDYPEPEGNAKVLLDATLSATDLVIASPVYWYSVSATTKLYLDHWTAWMERDDIDFKRHMAGKTLWGVSVLAEPRKMADPLVGVLRQTASYLHMRWGGMLVGIGSRPGRVEADTEVMTQAKTFFAA</sequence>
<dbReference type="AlphaFoldDB" id="A0A4Q7JF14"/>
<dbReference type="PANTHER" id="PTHR43278">
    <property type="entry name" value="NAD(P)H-DEPENDENT FMN-CONTAINING OXIDOREDUCTASE YWQN-RELATED"/>
    <property type="match status" value="1"/>
</dbReference>
<dbReference type="InterPro" id="IPR051796">
    <property type="entry name" value="ISF_SsuE-like"/>
</dbReference>
<protein>
    <submittedName>
        <fullName evidence="4">Flavodoxin</fullName>
    </submittedName>
</protein>